<organism evidence="1 2">
    <name type="scientific">Myroides marinus</name>
    <dbReference type="NCBI Taxonomy" id="703342"/>
    <lineage>
        <taxon>Bacteria</taxon>
        <taxon>Pseudomonadati</taxon>
        <taxon>Bacteroidota</taxon>
        <taxon>Flavobacteriia</taxon>
        <taxon>Flavobacteriales</taxon>
        <taxon>Flavobacteriaceae</taxon>
        <taxon>Myroides</taxon>
    </lineage>
</organism>
<sequence>MKVFKSVIVIGLGLLCLLGCTTPPKDGYYKAVSFSKVDKTLMWGMTLGYMEFIGETVPYLRIENGEVITDFPIEHREPIESFKTFTGATYDDGRSLLDSIYKIDLKKDTLEITFHYAGTSQPTKEFVFKYLYISKEEYDKGVNKLFAKQEEVKNSFTTMDLSSLDYKQKRPAYLKEYESMSAMNKLLNVASDEDDRMEIDYRPEDLRIFRDTTYNFKKFVIKNSDLIGKTVANIDEFKFYSFDVYVDEEMNTLGIMLEQKEMKKSIIKDLLNNLKEKNSNLEMSVFGLPEKKSDGSLRGLADILAVKWYSNDKVVTLMIDNTSNKIEEVRKEQIISLVNGKKAKGNIDELWFYLNKRDLSDIKVFIMSSDFDRVIKANNIHNQRQDFYGYPNLKSYEYVWRGYYDFE</sequence>
<dbReference type="Proteomes" id="UP000183077">
    <property type="component" value="Unassembled WGS sequence"/>
</dbReference>
<dbReference type="GeneID" id="82258264"/>
<dbReference type="EMBL" id="FNYS01000020">
    <property type="protein sequence ID" value="SEJ26653.1"/>
    <property type="molecule type" value="Genomic_DNA"/>
</dbReference>
<dbReference type="AlphaFoldDB" id="A0A1H6XBX2"/>
<gene>
    <name evidence="1" type="ORF">SAMN04488018_12044</name>
</gene>
<dbReference type="RefSeq" id="WP_063175397.1">
    <property type="nucleotide sequence ID" value="NZ_FNYS01000020.1"/>
</dbReference>
<name>A0A1H6XBX2_9FLAO</name>
<proteinExistence type="predicted"/>
<evidence type="ECO:0000313" key="2">
    <source>
        <dbReference type="Proteomes" id="UP000183077"/>
    </source>
</evidence>
<accession>A0A1H6XBX2</accession>
<protein>
    <submittedName>
        <fullName evidence="1">Uncharacterized protein</fullName>
    </submittedName>
</protein>
<evidence type="ECO:0000313" key="1">
    <source>
        <dbReference type="EMBL" id="SEJ26653.1"/>
    </source>
</evidence>
<reference evidence="1 2" key="1">
    <citation type="submission" date="2016-10" db="EMBL/GenBank/DDBJ databases">
        <authorList>
            <person name="de Groot N.N."/>
        </authorList>
    </citation>
    <scope>NUCLEOTIDE SEQUENCE [LARGE SCALE GENOMIC DNA]</scope>
    <source>
        <strain evidence="1 2">DSM 23048</strain>
    </source>
</reference>